<accession>A0A9D2SD73</accession>
<protein>
    <recommendedName>
        <fullName evidence="3">ParB/Sulfiredoxin domain-containing protein</fullName>
    </recommendedName>
</protein>
<dbReference type="AlphaFoldDB" id="A0A9D2SD73"/>
<dbReference type="InterPro" id="IPR036086">
    <property type="entry name" value="ParB/Sulfiredoxin_sf"/>
</dbReference>
<dbReference type="InterPro" id="IPR046681">
    <property type="entry name" value="DUF6551"/>
</dbReference>
<dbReference type="Pfam" id="PF20188">
    <property type="entry name" value="DUF6551"/>
    <property type="match status" value="1"/>
</dbReference>
<dbReference type="SUPFAM" id="SSF110849">
    <property type="entry name" value="ParB/Sulfiredoxin"/>
    <property type="match status" value="1"/>
</dbReference>
<evidence type="ECO:0008006" key="3">
    <source>
        <dbReference type="Google" id="ProtNLM"/>
    </source>
</evidence>
<dbReference type="EMBL" id="DWXE01000016">
    <property type="protein sequence ID" value="HJB90786.1"/>
    <property type="molecule type" value="Genomic_DNA"/>
</dbReference>
<reference evidence="1" key="1">
    <citation type="journal article" date="2021" name="PeerJ">
        <title>Extensive microbial diversity within the chicken gut microbiome revealed by metagenomics and culture.</title>
        <authorList>
            <person name="Gilroy R."/>
            <person name="Ravi A."/>
            <person name="Getino M."/>
            <person name="Pursley I."/>
            <person name="Horton D.L."/>
            <person name="Alikhan N.F."/>
            <person name="Baker D."/>
            <person name="Gharbi K."/>
            <person name="Hall N."/>
            <person name="Watson M."/>
            <person name="Adriaenssens E.M."/>
            <person name="Foster-Nyarko E."/>
            <person name="Jarju S."/>
            <person name="Secka A."/>
            <person name="Antonio M."/>
            <person name="Oren A."/>
            <person name="Chaudhuri R.R."/>
            <person name="La Ragione R."/>
            <person name="Hildebrand F."/>
            <person name="Pallen M.J."/>
        </authorList>
    </citation>
    <scope>NUCLEOTIDE SEQUENCE</scope>
    <source>
        <strain evidence="1">USAMLcec3-2134</strain>
    </source>
</reference>
<dbReference type="Gene3D" id="3.90.1530.10">
    <property type="entry name" value="Conserved hypothetical protein from pyrococcus furiosus pfu- 392566-001, ParB domain"/>
    <property type="match status" value="1"/>
</dbReference>
<proteinExistence type="predicted"/>
<evidence type="ECO:0000313" key="1">
    <source>
        <dbReference type="EMBL" id="HJB90786.1"/>
    </source>
</evidence>
<sequence>MSYRKKHYPPKPERMEQQTLLPDLEYSNPGVERSIYTGKLTSGLPYQRPVDEKAVDQLIQDWDERLLDPLTVSFRDGKFFVVDGQHRIAAMRKMNHGREVMVSCKVYSGLTYEQEADLCYKLDKAKKRLSLSQSTNALAESGTDAEIVEIRRLIEESGLHWGLNKSRSGRGKHGEIQATRAVINAYRLLGGPGFSRLLYLLRAAWNGEPRSLNAVILSGLALFLKTYETEVNDHTLIKRLQTIEPEEIIRRGKMDFSTSSTALRYARVILEKYNGQRGGRKLPYRFKG</sequence>
<evidence type="ECO:0000313" key="2">
    <source>
        <dbReference type="Proteomes" id="UP000886883"/>
    </source>
</evidence>
<name>A0A9D2SD73_9FIRM</name>
<reference evidence="1" key="2">
    <citation type="submission" date="2021-04" db="EMBL/GenBank/DDBJ databases">
        <authorList>
            <person name="Gilroy R."/>
        </authorList>
    </citation>
    <scope>NUCLEOTIDE SEQUENCE</scope>
    <source>
        <strain evidence="1">USAMLcec3-2134</strain>
    </source>
</reference>
<comment type="caution">
    <text evidence="1">The sequence shown here is derived from an EMBL/GenBank/DDBJ whole genome shotgun (WGS) entry which is preliminary data.</text>
</comment>
<gene>
    <name evidence="1" type="ORF">H9763_04880</name>
</gene>
<organism evidence="1 2">
    <name type="scientific">Candidatus Eisenbergiella merdigallinarum</name>
    <dbReference type="NCBI Taxonomy" id="2838552"/>
    <lineage>
        <taxon>Bacteria</taxon>
        <taxon>Bacillati</taxon>
        <taxon>Bacillota</taxon>
        <taxon>Clostridia</taxon>
        <taxon>Lachnospirales</taxon>
        <taxon>Lachnospiraceae</taxon>
        <taxon>Eisenbergiella</taxon>
    </lineage>
</organism>
<dbReference type="Proteomes" id="UP000886883">
    <property type="component" value="Unassembled WGS sequence"/>
</dbReference>